<keyword evidence="2" id="KW-1185">Reference proteome</keyword>
<proteinExistence type="predicted"/>
<dbReference type="EMBL" id="OBQI01000005">
    <property type="protein sequence ID" value="SOC50490.1"/>
    <property type="molecule type" value="Genomic_DNA"/>
</dbReference>
<dbReference type="OrthoDB" id="3237545at2"/>
<dbReference type="InterPro" id="IPR027417">
    <property type="entry name" value="P-loop_NTPase"/>
</dbReference>
<dbReference type="Gene3D" id="3.40.50.300">
    <property type="entry name" value="P-loop containing nucleotide triphosphate hydrolases"/>
    <property type="match status" value="1"/>
</dbReference>
<evidence type="ECO:0000313" key="2">
    <source>
        <dbReference type="Proteomes" id="UP000219435"/>
    </source>
</evidence>
<sequence length="204" mass="21695">MDAGRALTFGGLAADLLAAPPLLGGTRLVCVDGPAGSGKTTFAGRLVAALGDAAELVHMDDLYAGWTLTGAVARLEAGVLRPLAAGRPGAYSRFDWTAGRFDDVPVPVRPAPVLVVEGCGSSPRRLDPWTTLRVWVEAPAPLRLERGLARDGTAMAPHWHRWLATEAAEFAREDTRRRAHLRVDGAPVTPLTSGRFAPLDDTCR</sequence>
<accession>A0A285V8T9</accession>
<dbReference type="AlphaFoldDB" id="A0A285V8T9"/>
<dbReference type="RefSeq" id="WP_097196058.1">
    <property type="nucleotide sequence ID" value="NZ_OBQI01000005.1"/>
</dbReference>
<evidence type="ECO:0000313" key="1">
    <source>
        <dbReference type="EMBL" id="SOC50490.1"/>
    </source>
</evidence>
<evidence type="ECO:0008006" key="3">
    <source>
        <dbReference type="Google" id="ProtNLM"/>
    </source>
</evidence>
<dbReference type="Proteomes" id="UP000219435">
    <property type="component" value="Unassembled WGS sequence"/>
</dbReference>
<name>A0A285V8T9_9ACTN</name>
<gene>
    <name evidence="1" type="ORF">SAMN05660748_3240</name>
</gene>
<protein>
    <recommendedName>
        <fullName evidence="3">Uridine kinase</fullName>
    </recommendedName>
</protein>
<reference evidence="2" key="1">
    <citation type="submission" date="2017-08" db="EMBL/GenBank/DDBJ databases">
        <authorList>
            <person name="Varghese N."/>
            <person name="Submissions S."/>
        </authorList>
    </citation>
    <scope>NUCLEOTIDE SEQUENCE [LARGE SCALE GENOMIC DNA]</scope>
    <source>
        <strain evidence="2">DSM 4725</strain>
    </source>
</reference>
<dbReference type="SUPFAM" id="SSF52540">
    <property type="entry name" value="P-loop containing nucleoside triphosphate hydrolases"/>
    <property type="match status" value="1"/>
</dbReference>
<organism evidence="1 2">
    <name type="scientific">Blastococcus aggregatus</name>
    <dbReference type="NCBI Taxonomy" id="38502"/>
    <lineage>
        <taxon>Bacteria</taxon>
        <taxon>Bacillati</taxon>
        <taxon>Actinomycetota</taxon>
        <taxon>Actinomycetes</taxon>
        <taxon>Geodermatophilales</taxon>
        <taxon>Geodermatophilaceae</taxon>
        <taxon>Blastococcus</taxon>
    </lineage>
</organism>